<dbReference type="SUPFAM" id="SSF50729">
    <property type="entry name" value="PH domain-like"/>
    <property type="match status" value="1"/>
</dbReference>
<name>A0ABM1A036_APLCA</name>
<dbReference type="SUPFAM" id="SSF49562">
    <property type="entry name" value="C2 domain (Calcium/lipid-binding domain, CaLB)"/>
    <property type="match status" value="1"/>
</dbReference>
<feature type="compositionally biased region" description="Basic and acidic residues" evidence="2">
    <location>
        <begin position="17"/>
        <end position="28"/>
    </location>
</feature>
<protein>
    <submittedName>
        <fullName evidence="7">Disabled homolog 2-interacting protein</fullName>
    </submittedName>
</protein>
<keyword evidence="6" id="KW-1185">Reference proteome</keyword>
<feature type="region of interest" description="Disordered" evidence="2">
    <location>
        <begin position="913"/>
        <end position="1599"/>
    </location>
</feature>
<feature type="compositionally biased region" description="Polar residues" evidence="2">
    <location>
        <begin position="32"/>
        <end position="42"/>
    </location>
</feature>
<feature type="domain" description="C2" evidence="4">
    <location>
        <begin position="224"/>
        <end position="342"/>
    </location>
</feature>
<dbReference type="SUPFAM" id="SSF48350">
    <property type="entry name" value="GTPase activation domain, GAP"/>
    <property type="match status" value="1"/>
</dbReference>
<dbReference type="InterPro" id="IPR001849">
    <property type="entry name" value="PH_domain"/>
</dbReference>
<dbReference type="PROSITE" id="PS50003">
    <property type="entry name" value="PH_DOMAIN"/>
    <property type="match status" value="1"/>
</dbReference>
<dbReference type="RefSeq" id="XP_012938103.1">
    <property type="nucleotide sequence ID" value="XM_013082649.2"/>
</dbReference>
<feature type="compositionally biased region" description="Basic residues" evidence="2">
    <location>
        <begin position="1"/>
        <end position="13"/>
    </location>
</feature>
<feature type="compositionally biased region" description="Low complexity" evidence="2">
    <location>
        <begin position="993"/>
        <end position="1023"/>
    </location>
</feature>
<evidence type="ECO:0000259" key="5">
    <source>
        <dbReference type="PROSITE" id="PS50018"/>
    </source>
</evidence>
<evidence type="ECO:0000256" key="2">
    <source>
        <dbReference type="SAM" id="MobiDB-lite"/>
    </source>
</evidence>
<feature type="compositionally biased region" description="Low complexity" evidence="2">
    <location>
        <begin position="859"/>
        <end position="871"/>
    </location>
</feature>
<dbReference type="InterPro" id="IPR008936">
    <property type="entry name" value="Rho_GTPase_activation_prot"/>
</dbReference>
<evidence type="ECO:0000259" key="4">
    <source>
        <dbReference type="PROSITE" id="PS50004"/>
    </source>
</evidence>
<dbReference type="Pfam" id="PF00168">
    <property type="entry name" value="C2"/>
    <property type="match status" value="1"/>
</dbReference>
<feature type="compositionally biased region" description="Polar residues" evidence="2">
    <location>
        <begin position="77"/>
        <end position="90"/>
    </location>
</feature>
<feature type="compositionally biased region" description="Low complexity" evidence="2">
    <location>
        <begin position="1222"/>
        <end position="1235"/>
    </location>
</feature>
<evidence type="ECO:0000259" key="3">
    <source>
        <dbReference type="PROSITE" id="PS50003"/>
    </source>
</evidence>
<dbReference type="Gene3D" id="2.60.40.150">
    <property type="entry name" value="C2 domain"/>
    <property type="match status" value="1"/>
</dbReference>
<feature type="compositionally biased region" description="Polar residues" evidence="2">
    <location>
        <begin position="1135"/>
        <end position="1151"/>
    </location>
</feature>
<dbReference type="InterPro" id="IPR000008">
    <property type="entry name" value="C2_dom"/>
</dbReference>
<dbReference type="PANTHER" id="PTHR10194">
    <property type="entry name" value="RAS GTPASE-ACTIVATING PROTEINS"/>
    <property type="match status" value="1"/>
</dbReference>
<dbReference type="Proteomes" id="UP000694888">
    <property type="component" value="Unplaced"/>
</dbReference>
<dbReference type="InterPro" id="IPR001936">
    <property type="entry name" value="RasGAP_dom"/>
</dbReference>
<feature type="compositionally biased region" description="Low complexity" evidence="2">
    <location>
        <begin position="1079"/>
        <end position="1089"/>
    </location>
</feature>
<feature type="compositionally biased region" description="Basic and acidic residues" evidence="2">
    <location>
        <begin position="1739"/>
        <end position="1749"/>
    </location>
</feature>
<proteinExistence type="predicted"/>
<accession>A0ABM1A036</accession>
<feature type="region of interest" description="Disordered" evidence="2">
    <location>
        <begin position="764"/>
        <end position="805"/>
    </location>
</feature>
<feature type="region of interest" description="Disordered" evidence="2">
    <location>
        <begin position="1739"/>
        <end position="1771"/>
    </location>
</feature>
<feature type="domain" description="PH" evidence="3">
    <location>
        <begin position="200"/>
        <end position="233"/>
    </location>
</feature>
<dbReference type="SMART" id="SM00323">
    <property type="entry name" value="RasGAP"/>
    <property type="match status" value="1"/>
</dbReference>
<dbReference type="Pfam" id="PF00616">
    <property type="entry name" value="RasGAP"/>
    <property type="match status" value="2"/>
</dbReference>
<dbReference type="Pfam" id="PF12004">
    <property type="entry name" value="DAB2P_C"/>
    <property type="match status" value="1"/>
</dbReference>
<dbReference type="InterPro" id="IPR035892">
    <property type="entry name" value="C2_domain_sf"/>
</dbReference>
<feature type="region of interest" description="Disordered" evidence="2">
    <location>
        <begin position="859"/>
        <end position="887"/>
    </location>
</feature>
<dbReference type="PANTHER" id="PTHR10194:SF60">
    <property type="entry name" value="RAS GTPASE-ACTIVATING PROTEIN RASKOL"/>
    <property type="match status" value="1"/>
</dbReference>
<dbReference type="Pfam" id="PF25321">
    <property type="entry name" value="PH_RASGAP"/>
    <property type="match status" value="1"/>
</dbReference>
<dbReference type="CDD" id="cd05136">
    <property type="entry name" value="RasGAP_DAB2IP"/>
    <property type="match status" value="1"/>
</dbReference>
<feature type="compositionally biased region" description="Low complexity" evidence="2">
    <location>
        <begin position="1578"/>
        <end position="1588"/>
    </location>
</feature>
<feature type="compositionally biased region" description="Low complexity" evidence="2">
    <location>
        <begin position="1317"/>
        <end position="1363"/>
    </location>
</feature>
<feature type="compositionally biased region" description="Low complexity" evidence="2">
    <location>
        <begin position="915"/>
        <end position="925"/>
    </location>
</feature>
<sequence>MSRALRKRLKSRSQHSSLERVDGGERRGSLPLVSTFTDSMDSVSTTSRLANFFSKKGFKTNLKRTKSATKLDRKRSSPNLAENNDTSSLMGSLKRTMSLGRLTRKKHGKGGAKGGGDPYGTPPSGRSPAFLSPDPASSTSSSRLPTPHASPAASLINARLRSSRSHESLLASPPSMHSIDLSAPDVEVKPLHSSVLGQGHCFHVSTAQGSKYISCTTSEERDKWLSSLRRTIRPHEEHSRRSDSSLKLWIVEAKNVSAKKRYFCEVRLDQTLYAQTSVKTMTDMLFWGEHFEFKNLPVVDIITVNLYREADKKKKKDKNTLIGYINLSISEIENRQMIEKWVTCSSGTVGKAGKETKSENPIIRLKARRQTVEILPLEAYQPFIKYLTSEYQTLCDMFEPLLNVKVKEDFATSLVHIMQKQGKAGQFLSDIVMEEISRLDDEHLTFRGNSIATKAMEAYMKLVGEKYLQDTLAEFIRQMLVSTDDCEVDPAKVGNPQILACQQKNLDMYCNMAWVKIINSFCYFPNELREVFSTLRNRCDDREKEDYSDNLISGCIFLRFLCPAILYPSLFNLTQEYPGERASRNLTLIAKTLQTLANFTQFGGKEEFMTFMNTFVEREAPNMKTFLHKISSRDAGNQFLEYDGYIDLGKELSVLHSLLLDCMGKFPETSDKKFERLSNILNTVSNAFDDPTVGLKKPNRKSQIYDNLVHVPTTARDMAQQTPNKITYGPARMKNMTASSPTEVLIDMLRHCGESADDLPALANRGRQGERTNATGEATPSTASSRGTSKDEEDSGGGGGRAVGDSWSQMVNAADSVNGDYIDLIPFMDEDVQNSSLEMEATGSQVSIGQVSTVASSGYQSFSHSQSQSNSPVDPSSQGDSTREMTRELSRSPIIHYNPGQTQPLAFANPLFRHQQQQQQLQQQLRTAPASAGIRRGSGPGSLGSHQGMPISQARTMRRRSSDSSVSSEEGDGGVDADEGDVRRRQTQPVKLSAKSSSKSANSSDYHSSIAPLKKLSQLSSSSSEEDSLNMKGSASYGGGGSSGSFVHSSSSNFISPSSASYQSSSKTSSSSSGGGSGTTSHSSSLSSALGGGYNGCSTFPRYHNRQQQDKGGGGGGGNNDTSPPLPPREAIIPSTGSGTVGRSGNFHRQFSQPQAGSHSPSQGPPPPRPLPQRGGGITTNQAGHVQQRHPMQPPGGGGDPGAPRVGVAYHMTSSPAIAPRGFHSTSGSGQSSPSIHHRGSGVGNALAGGLSSPVIYRNNKTTNNSINNNNNNNVADDISGNLAVSSSSSSNNTPTNPPASGQCSSNWQVAQHVERSSSSQDTSSSSESSPQSLVRSAQHTASASSMHESSSAHSISSAPSSSQPWAYTPSHSDSNSSLSSLTKPHQRVPVRSDSSGSLGGGGGVGQVSRISQTPSDSNSSVSSGNNNSSTGGPTAVTTSGGNSIDNFASLTHARPFHSHPSPSAFQARLSSRSDSHLNTSASSLQNKPQPPPPSFLASSKYSVVHPPVPAAHGSPRSEHVASDPALNPNRPSYPPSRSMDLGYMKRASTDSTLSQPIDGLSPTGSGPTFPLPRDDSSQSVSSATGSSANRRLSPQSAVHMGISSVQRKLQEQERTKQEYEQEVHVLRQQLLEAQERLQHAELRLLDHEEDTHQLLDEWQSRLVESEEKMRRQQEEKDEQMKTIITRLQSIEEELKREHSEMSTAVEHKQQVIEVQEQRIRTLDQANNKLLQALAELKGRAAQEREGRRGSSSCNGVAGQKEVAGFKTSSC</sequence>
<feature type="compositionally biased region" description="Low complexity" evidence="2">
    <location>
        <begin position="1044"/>
        <end position="1072"/>
    </location>
</feature>
<feature type="region of interest" description="Disordered" evidence="2">
    <location>
        <begin position="1"/>
        <end position="42"/>
    </location>
</feature>
<dbReference type="PROSITE" id="PS50004">
    <property type="entry name" value="C2"/>
    <property type="match status" value="1"/>
</dbReference>
<dbReference type="CDD" id="cd04013">
    <property type="entry name" value="C2_SynGAP_like"/>
    <property type="match status" value="1"/>
</dbReference>
<dbReference type="GeneID" id="101853236"/>
<feature type="compositionally biased region" description="Low complexity" evidence="2">
    <location>
        <begin position="1286"/>
        <end position="1295"/>
    </location>
</feature>
<feature type="compositionally biased region" description="Low complexity" evidence="2">
    <location>
        <begin position="1371"/>
        <end position="1381"/>
    </location>
</feature>
<evidence type="ECO:0000256" key="1">
    <source>
        <dbReference type="ARBA" id="ARBA00022468"/>
    </source>
</evidence>
<feature type="domain" description="Ras-GAP" evidence="5">
    <location>
        <begin position="406"/>
        <end position="598"/>
    </location>
</feature>
<dbReference type="Gene3D" id="2.30.29.30">
    <property type="entry name" value="Pleckstrin-homology domain (PH domain)/Phosphotyrosine-binding domain (PTB)"/>
    <property type="match status" value="1"/>
</dbReference>
<feature type="compositionally biased region" description="Polar residues" evidence="2">
    <location>
        <begin position="1300"/>
        <end position="1310"/>
    </location>
</feature>
<feature type="compositionally biased region" description="Polar residues" evidence="2">
    <location>
        <begin position="1431"/>
        <end position="1450"/>
    </location>
</feature>
<dbReference type="InterPro" id="IPR057606">
    <property type="entry name" value="SynGAP1-like_PH"/>
</dbReference>
<dbReference type="InterPro" id="IPR011993">
    <property type="entry name" value="PH-like_dom_sf"/>
</dbReference>
<feature type="compositionally biased region" description="Polar residues" evidence="2">
    <location>
        <begin position="771"/>
        <end position="787"/>
    </location>
</feature>
<dbReference type="Gene3D" id="1.10.506.10">
    <property type="entry name" value="GTPase Activation - p120gap, domain 1"/>
    <property type="match status" value="2"/>
</dbReference>
<feature type="compositionally biased region" description="Low complexity" evidence="2">
    <location>
        <begin position="1152"/>
        <end position="1162"/>
    </location>
</feature>
<dbReference type="InterPro" id="IPR039360">
    <property type="entry name" value="Ras_GTPase"/>
</dbReference>
<evidence type="ECO:0000313" key="6">
    <source>
        <dbReference type="Proteomes" id="UP000694888"/>
    </source>
</evidence>
<feature type="compositionally biased region" description="Low complexity" evidence="2">
    <location>
        <begin position="131"/>
        <end position="147"/>
    </location>
</feature>
<feature type="region of interest" description="Disordered" evidence="2">
    <location>
        <begin position="64"/>
        <end position="150"/>
    </location>
</feature>
<feature type="compositionally biased region" description="Polar residues" evidence="2">
    <location>
        <begin position="1461"/>
        <end position="1488"/>
    </location>
</feature>
<evidence type="ECO:0000313" key="7">
    <source>
        <dbReference type="RefSeq" id="XP_012938103.1"/>
    </source>
</evidence>
<feature type="compositionally biased region" description="Acidic residues" evidence="2">
    <location>
        <begin position="969"/>
        <end position="979"/>
    </location>
</feature>
<reference evidence="7" key="1">
    <citation type="submission" date="2025-08" db="UniProtKB">
        <authorList>
            <consortium name="RefSeq"/>
        </authorList>
    </citation>
    <scope>IDENTIFICATION</scope>
</reference>
<dbReference type="SMART" id="SM00239">
    <property type="entry name" value="C2"/>
    <property type="match status" value="1"/>
</dbReference>
<dbReference type="PROSITE" id="PS50018">
    <property type="entry name" value="RAS_GTPASE_ACTIV_2"/>
    <property type="match status" value="1"/>
</dbReference>
<gene>
    <name evidence="7" type="primary">LOC101853236</name>
</gene>
<feature type="compositionally biased region" description="Low complexity" evidence="2">
    <location>
        <begin position="1416"/>
        <end position="1430"/>
    </location>
</feature>
<organism evidence="6 7">
    <name type="scientific">Aplysia californica</name>
    <name type="common">California sea hare</name>
    <dbReference type="NCBI Taxonomy" id="6500"/>
    <lineage>
        <taxon>Eukaryota</taxon>
        <taxon>Metazoa</taxon>
        <taxon>Spiralia</taxon>
        <taxon>Lophotrochozoa</taxon>
        <taxon>Mollusca</taxon>
        <taxon>Gastropoda</taxon>
        <taxon>Heterobranchia</taxon>
        <taxon>Euthyneura</taxon>
        <taxon>Tectipleura</taxon>
        <taxon>Aplysiida</taxon>
        <taxon>Aplysioidea</taxon>
        <taxon>Aplysiidae</taxon>
        <taxon>Aplysia</taxon>
    </lineage>
</organism>
<feature type="compositionally biased region" description="Low complexity" evidence="2">
    <location>
        <begin position="1528"/>
        <end position="1539"/>
    </location>
</feature>
<keyword evidence="1" id="KW-0343">GTPase activation</keyword>
<feature type="compositionally biased region" description="Low complexity" evidence="2">
    <location>
        <begin position="1259"/>
        <end position="1274"/>
    </location>
</feature>
<dbReference type="InterPro" id="IPR021887">
    <property type="entry name" value="DAB2P_C"/>
</dbReference>